<feature type="signal peptide" evidence="1">
    <location>
        <begin position="1"/>
        <end position="20"/>
    </location>
</feature>
<keyword evidence="4" id="KW-1185">Reference proteome</keyword>
<dbReference type="PANTHER" id="PTHR12121:SF36">
    <property type="entry name" value="ENDONUCLEASE_EXONUCLEASE_PHOSPHATASE DOMAIN-CONTAINING PROTEIN"/>
    <property type="match status" value="1"/>
</dbReference>
<evidence type="ECO:0000259" key="2">
    <source>
        <dbReference type="Pfam" id="PF03372"/>
    </source>
</evidence>
<dbReference type="GO" id="GO:0004519">
    <property type="term" value="F:endonuclease activity"/>
    <property type="evidence" value="ECO:0007669"/>
    <property type="project" value="UniProtKB-KW"/>
</dbReference>
<accession>A0AA38VH66</accession>
<keyword evidence="3" id="KW-0255">Endonuclease</keyword>
<keyword evidence="3" id="KW-0378">Hydrolase</keyword>
<dbReference type="Gene3D" id="3.60.10.10">
    <property type="entry name" value="Endonuclease/exonuclease/phosphatase"/>
    <property type="match status" value="1"/>
</dbReference>
<dbReference type="Proteomes" id="UP001174694">
    <property type="component" value="Unassembled WGS sequence"/>
</dbReference>
<dbReference type="EMBL" id="JANBVO010000063">
    <property type="protein sequence ID" value="KAJ9131788.1"/>
    <property type="molecule type" value="Genomic_DNA"/>
</dbReference>
<dbReference type="InterPro" id="IPR036691">
    <property type="entry name" value="Endo/exonu/phosph_ase_sf"/>
</dbReference>
<protein>
    <submittedName>
        <fullName evidence="3">Endonuclease/Exonuclease/phosphatase</fullName>
    </submittedName>
</protein>
<dbReference type="InterPro" id="IPR050410">
    <property type="entry name" value="CCR4/nocturin_mRNA_transcr"/>
</dbReference>
<feature type="chain" id="PRO_5041402075" evidence="1">
    <location>
        <begin position="21"/>
        <end position="315"/>
    </location>
</feature>
<keyword evidence="1" id="KW-0732">Signal</keyword>
<name>A0AA38VH66_9PEZI</name>
<feature type="domain" description="Endonuclease/exonuclease/phosphatase" evidence="2">
    <location>
        <begin position="74"/>
        <end position="298"/>
    </location>
</feature>
<gene>
    <name evidence="3" type="ORF">NKR23_g11559</name>
</gene>
<organism evidence="3 4">
    <name type="scientific">Pleurostoma richardsiae</name>
    <dbReference type="NCBI Taxonomy" id="41990"/>
    <lineage>
        <taxon>Eukaryota</taxon>
        <taxon>Fungi</taxon>
        <taxon>Dikarya</taxon>
        <taxon>Ascomycota</taxon>
        <taxon>Pezizomycotina</taxon>
        <taxon>Sordariomycetes</taxon>
        <taxon>Sordariomycetidae</taxon>
        <taxon>Calosphaeriales</taxon>
        <taxon>Pleurostomataceae</taxon>
        <taxon>Pleurostoma</taxon>
    </lineage>
</organism>
<evidence type="ECO:0000256" key="1">
    <source>
        <dbReference type="SAM" id="SignalP"/>
    </source>
</evidence>
<sequence length="315" mass="35169">MKSASCISLVVVGLINGVLADNLTAKLVNVGVRLLTWNIRLATESPGTGEELWSVRRPKVYSALNFETSGRPEALMCFQEVLHTQLLDLESDLGTGWTRVGVGRDDGVNAGEFSPIFFRQSVWDLEQNRTYWLSETPDVPSKGWDAALNRIVTVAQLRHRRTKAPFVFMCTHFDHIGQTAREESAKLLGRIATDWQNSTSEGEFVTPVFLGGDLNITPDNQAYKNLVAPGNMYDTRDLVSGQFLHGHVHVNRTFTGFTDTTDGGRIDHLFVKDTTGLSFLSWAVLANRFDDRIYSSDHRSVVVEAQFSVETVCRK</sequence>
<dbReference type="Pfam" id="PF03372">
    <property type="entry name" value="Exo_endo_phos"/>
    <property type="match status" value="1"/>
</dbReference>
<keyword evidence="3" id="KW-0540">Nuclease</keyword>
<proteinExistence type="predicted"/>
<dbReference type="InterPro" id="IPR005135">
    <property type="entry name" value="Endo/exonuclease/phosphatase"/>
</dbReference>
<reference evidence="3" key="1">
    <citation type="submission" date="2022-07" db="EMBL/GenBank/DDBJ databases">
        <title>Fungi with potential for degradation of polypropylene.</title>
        <authorList>
            <person name="Gostincar C."/>
        </authorList>
    </citation>
    <scope>NUCLEOTIDE SEQUENCE</scope>
    <source>
        <strain evidence="3">EXF-13308</strain>
    </source>
</reference>
<dbReference type="GO" id="GO:0000175">
    <property type="term" value="F:3'-5'-RNA exonuclease activity"/>
    <property type="evidence" value="ECO:0007669"/>
    <property type="project" value="TreeGrafter"/>
</dbReference>
<dbReference type="SUPFAM" id="SSF56219">
    <property type="entry name" value="DNase I-like"/>
    <property type="match status" value="1"/>
</dbReference>
<dbReference type="AlphaFoldDB" id="A0AA38VH66"/>
<evidence type="ECO:0000313" key="3">
    <source>
        <dbReference type="EMBL" id="KAJ9131788.1"/>
    </source>
</evidence>
<comment type="caution">
    <text evidence="3">The sequence shown here is derived from an EMBL/GenBank/DDBJ whole genome shotgun (WGS) entry which is preliminary data.</text>
</comment>
<dbReference type="CDD" id="cd09083">
    <property type="entry name" value="EEP-1"/>
    <property type="match status" value="1"/>
</dbReference>
<evidence type="ECO:0000313" key="4">
    <source>
        <dbReference type="Proteomes" id="UP001174694"/>
    </source>
</evidence>
<dbReference type="PANTHER" id="PTHR12121">
    <property type="entry name" value="CARBON CATABOLITE REPRESSOR PROTEIN 4"/>
    <property type="match status" value="1"/>
</dbReference>